<dbReference type="Proteomes" id="UP000799118">
    <property type="component" value="Unassembled WGS sequence"/>
</dbReference>
<evidence type="ECO:0000313" key="1">
    <source>
        <dbReference type="EMBL" id="KAE9397082.1"/>
    </source>
</evidence>
<protein>
    <submittedName>
        <fullName evidence="1">Uncharacterized protein</fullName>
    </submittedName>
</protein>
<gene>
    <name evidence="1" type="ORF">BT96DRAFT_996161</name>
</gene>
<dbReference type="EMBL" id="ML769503">
    <property type="protein sequence ID" value="KAE9397082.1"/>
    <property type="molecule type" value="Genomic_DNA"/>
</dbReference>
<evidence type="ECO:0000313" key="2">
    <source>
        <dbReference type="Proteomes" id="UP000799118"/>
    </source>
</evidence>
<keyword evidence="2" id="KW-1185">Reference proteome</keyword>
<sequence>MLPVPRARHQAFRYNGGDEDHIVKLEDAVMDLDKDCLLPVGLKIMRFAFDVIGGWGKRQRGEQ</sequence>
<proteinExistence type="predicted"/>
<dbReference type="AlphaFoldDB" id="A0A6A4HF33"/>
<reference evidence="1" key="1">
    <citation type="journal article" date="2019" name="Environ. Microbiol.">
        <title>Fungal ecological strategies reflected in gene transcription - a case study of two litter decomposers.</title>
        <authorList>
            <person name="Barbi F."/>
            <person name="Kohler A."/>
            <person name="Barry K."/>
            <person name="Baskaran P."/>
            <person name="Daum C."/>
            <person name="Fauchery L."/>
            <person name="Ihrmark K."/>
            <person name="Kuo A."/>
            <person name="LaButti K."/>
            <person name="Lipzen A."/>
            <person name="Morin E."/>
            <person name="Grigoriev I.V."/>
            <person name="Henrissat B."/>
            <person name="Lindahl B."/>
            <person name="Martin F."/>
        </authorList>
    </citation>
    <scope>NUCLEOTIDE SEQUENCE</scope>
    <source>
        <strain evidence="1">JB14</strain>
    </source>
</reference>
<accession>A0A6A4HF33</accession>
<name>A0A6A4HF33_9AGAR</name>
<organism evidence="1 2">
    <name type="scientific">Gymnopus androsaceus JB14</name>
    <dbReference type="NCBI Taxonomy" id="1447944"/>
    <lineage>
        <taxon>Eukaryota</taxon>
        <taxon>Fungi</taxon>
        <taxon>Dikarya</taxon>
        <taxon>Basidiomycota</taxon>
        <taxon>Agaricomycotina</taxon>
        <taxon>Agaricomycetes</taxon>
        <taxon>Agaricomycetidae</taxon>
        <taxon>Agaricales</taxon>
        <taxon>Marasmiineae</taxon>
        <taxon>Omphalotaceae</taxon>
        <taxon>Gymnopus</taxon>
    </lineage>
</organism>